<keyword evidence="4" id="KW-1185">Reference proteome</keyword>
<gene>
    <name evidence="3" type="ORF">HINF_LOCUS45812</name>
    <name evidence="2" type="ORF">HINF_LOCUS56243</name>
</gene>
<reference evidence="3 4" key="2">
    <citation type="submission" date="2024-07" db="EMBL/GenBank/DDBJ databases">
        <authorList>
            <person name="Akdeniz Z."/>
        </authorList>
    </citation>
    <scope>NUCLEOTIDE SEQUENCE [LARGE SCALE GENOMIC DNA]</scope>
</reference>
<comment type="caution">
    <text evidence="2">The sequence shown here is derived from an EMBL/GenBank/DDBJ whole genome shotgun (WGS) entry which is preliminary data.</text>
</comment>
<dbReference type="Proteomes" id="UP001642409">
    <property type="component" value="Unassembled WGS sequence"/>
</dbReference>
<feature type="signal peptide" evidence="1">
    <location>
        <begin position="1"/>
        <end position="16"/>
    </location>
</feature>
<sequence>MFSGVLLLLQTYLKWAKQSSIRYEDRLRQLKVMFSSMDLNKYATQIIIASTYPFVQGRTGCFCQDDCFTGDVVYLFPSPQTIPQQTNQQQCSFLCVLTFCIYHLSYLFHIVQQACLNEKTRKWGFQDYYKIILY</sequence>
<protein>
    <submittedName>
        <fullName evidence="3">Hypothetical_protein</fullName>
    </submittedName>
</protein>
<evidence type="ECO:0000313" key="2">
    <source>
        <dbReference type="EMBL" id="CAI9968598.1"/>
    </source>
</evidence>
<keyword evidence="1" id="KW-0732">Signal</keyword>
<name>A0AA86R9A7_9EUKA</name>
<accession>A0AA86R9A7</accession>
<evidence type="ECO:0000256" key="1">
    <source>
        <dbReference type="SAM" id="SignalP"/>
    </source>
</evidence>
<proteinExistence type="predicted"/>
<evidence type="ECO:0000313" key="3">
    <source>
        <dbReference type="EMBL" id="CAL6053956.1"/>
    </source>
</evidence>
<dbReference type="EMBL" id="CAXDID020000200">
    <property type="protein sequence ID" value="CAL6053956.1"/>
    <property type="molecule type" value="Genomic_DNA"/>
</dbReference>
<reference evidence="2" key="1">
    <citation type="submission" date="2023-06" db="EMBL/GenBank/DDBJ databases">
        <authorList>
            <person name="Kurt Z."/>
        </authorList>
    </citation>
    <scope>NUCLEOTIDE SEQUENCE</scope>
</reference>
<evidence type="ECO:0000313" key="4">
    <source>
        <dbReference type="Proteomes" id="UP001642409"/>
    </source>
</evidence>
<feature type="chain" id="PRO_5041722579" evidence="1">
    <location>
        <begin position="17"/>
        <end position="134"/>
    </location>
</feature>
<organism evidence="2">
    <name type="scientific">Hexamita inflata</name>
    <dbReference type="NCBI Taxonomy" id="28002"/>
    <lineage>
        <taxon>Eukaryota</taxon>
        <taxon>Metamonada</taxon>
        <taxon>Diplomonadida</taxon>
        <taxon>Hexamitidae</taxon>
        <taxon>Hexamitinae</taxon>
        <taxon>Hexamita</taxon>
    </lineage>
</organism>
<dbReference type="AlphaFoldDB" id="A0AA86R9A7"/>
<dbReference type="EMBL" id="CATOUU010001045">
    <property type="protein sequence ID" value="CAI9968598.1"/>
    <property type="molecule type" value="Genomic_DNA"/>
</dbReference>